<evidence type="ECO:0000256" key="1">
    <source>
        <dbReference type="SAM" id="MobiDB-lite"/>
    </source>
</evidence>
<comment type="caution">
    <text evidence="2">The sequence shown here is derived from an EMBL/GenBank/DDBJ whole genome shotgun (WGS) entry which is preliminary data.</text>
</comment>
<accession>A0ABQ5RT75</accession>
<dbReference type="EMBL" id="BSDZ01000008">
    <property type="protein sequence ID" value="GLI60812.1"/>
    <property type="molecule type" value="Genomic_DNA"/>
</dbReference>
<protein>
    <submittedName>
        <fullName evidence="2">Uncharacterized protein</fullName>
    </submittedName>
</protein>
<gene>
    <name evidence="2" type="ORF">VaNZ11_002918</name>
</gene>
<proteinExistence type="predicted"/>
<dbReference type="Proteomes" id="UP001165090">
    <property type="component" value="Unassembled WGS sequence"/>
</dbReference>
<sequence length="323" mass="33838">MDTHTPVGSLDIWLLDCPTSTPVPTASSIETDALKECGKGASAPVAIPRQHNTHAARTLDSPNPETRSSCMAPWETKPSWLGEEDVREGAKLSNDLVWEGTVRCCRPLDVQSPIGQLVSVPSALRDSQYKQRGNGVTSTAASLPLFTTIAIEVSPMSLASLCRTLSSPAQQGKTLAFAETDSVTCVRGLDRSPTRQCSVLPTHAGVSMSACGPIPVLGGPNPSTTSSVTRVIDQSTRAVCEGTCPADSLVAFRAESTPCVMNNRAAAATAVCELAEPPAAASARANFPHHGGLSTKRGLYEGTVRGASMRNTWQYISCCTAAG</sequence>
<reference evidence="2 3" key="1">
    <citation type="journal article" date="2023" name="IScience">
        <title>Expanded male sex-determining region conserved during the evolution of homothallism in the green alga Volvox.</title>
        <authorList>
            <person name="Yamamoto K."/>
            <person name="Matsuzaki R."/>
            <person name="Mahakham W."/>
            <person name="Heman W."/>
            <person name="Sekimoto H."/>
            <person name="Kawachi M."/>
            <person name="Minakuchi Y."/>
            <person name="Toyoda A."/>
            <person name="Nozaki H."/>
        </authorList>
    </citation>
    <scope>NUCLEOTIDE SEQUENCE [LARGE SCALE GENOMIC DNA]</scope>
    <source>
        <strain evidence="2 3">NIES-4468</strain>
    </source>
</reference>
<organism evidence="2 3">
    <name type="scientific">Volvox africanus</name>
    <dbReference type="NCBI Taxonomy" id="51714"/>
    <lineage>
        <taxon>Eukaryota</taxon>
        <taxon>Viridiplantae</taxon>
        <taxon>Chlorophyta</taxon>
        <taxon>core chlorophytes</taxon>
        <taxon>Chlorophyceae</taxon>
        <taxon>CS clade</taxon>
        <taxon>Chlamydomonadales</taxon>
        <taxon>Volvocaceae</taxon>
        <taxon>Volvox</taxon>
    </lineage>
</organism>
<name>A0ABQ5RT75_9CHLO</name>
<keyword evidence="3" id="KW-1185">Reference proteome</keyword>
<feature type="region of interest" description="Disordered" evidence="1">
    <location>
        <begin position="49"/>
        <end position="73"/>
    </location>
</feature>
<evidence type="ECO:0000313" key="2">
    <source>
        <dbReference type="EMBL" id="GLI60812.1"/>
    </source>
</evidence>
<feature type="compositionally biased region" description="Polar residues" evidence="1">
    <location>
        <begin position="60"/>
        <end position="69"/>
    </location>
</feature>
<evidence type="ECO:0000313" key="3">
    <source>
        <dbReference type="Proteomes" id="UP001165090"/>
    </source>
</evidence>